<dbReference type="AlphaFoldDB" id="A0ABD5U4U2"/>
<evidence type="ECO:0000313" key="4">
    <source>
        <dbReference type="Proteomes" id="UP001596406"/>
    </source>
</evidence>
<feature type="region of interest" description="Disordered" evidence="1">
    <location>
        <begin position="91"/>
        <end position="110"/>
    </location>
</feature>
<keyword evidence="4" id="KW-1185">Reference proteome</keyword>
<feature type="domain" description="HTH arsR-type" evidence="2">
    <location>
        <begin position="12"/>
        <end position="91"/>
    </location>
</feature>
<dbReference type="Pfam" id="PF12840">
    <property type="entry name" value="HTH_20"/>
    <property type="match status" value="1"/>
</dbReference>
<comment type="caution">
    <text evidence="3">The sequence shown here is derived from an EMBL/GenBank/DDBJ whole genome shotgun (WGS) entry which is preliminary data.</text>
</comment>
<dbReference type="CDD" id="cd00090">
    <property type="entry name" value="HTH_ARSR"/>
    <property type="match status" value="1"/>
</dbReference>
<evidence type="ECO:0000313" key="3">
    <source>
        <dbReference type="EMBL" id="MFC6835343.1"/>
    </source>
</evidence>
<dbReference type="Proteomes" id="UP001596406">
    <property type="component" value="Unassembled WGS sequence"/>
</dbReference>
<gene>
    <name evidence="3" type="ORF">ACFQHK_02335</name>
</gene>
<dbReference type="SUPFAM" id="SSF46785">
    <property type="entry name" value="Winged helix' DNA-binding domain"/>
    <property type="match status" value="1"/>
</dbReference>
<reference evidence="3 4" key="1">
    <citation type="journal article" date="2019" name="Int. J. Syst. Evol. Microbiol.">
        <title>The Global Catalogue of Microorganisms (GCM) 10K type strain sequencing project: providing services to taxonomists for standard genome sequencing and annotation.</title>
        <authorList>
            <consortium name="The Broad Institute Genomics Platform"/>
            <consortium name="The Broad Institute Genome Sequencing Center for Infectious Disease"/>
            <person name="Wu L."/>
            <person name="Ma J."/>
        </authorList>
    </citation>
    <scope>NUCLEOTIDE SEQUENCE [LARGE SCALE GENOMIC DNA]</scope>
    <source>
        <strain evidence="3 4">PSRA2</strain>
    </source>
</reference>
<organism evidence="3 4">
    <name type="scientific">Halomarina ordinaria</name>
    <dbReference type="NCBI Taxonomy" id="3033939"/>
    <lineage>
        <taxon>Archaea</taxon>
        <taxon>Methanobacteriati</taxon>
        <taxon>Methanobacteriota</taxon>
        <taxon>Stenosarchaea group</taxon>
        <taxon>Halobacteria</taxon>
        <taxon>Halobacteriales</taxon>
        <taxon>Natronomonadaceae</taxon>
        <taxon>Halomarina</taxon>
    </lineage>
</organism>
<dbReference type="InterPro" id="IPR001845">
    <property type="entry name" value="HTH_ArsR_DNA-bd_dom"/>
</dbReference>
<accession>A0ABD5U4U2</accession>
<protein>
    <submittedName>
        <fullName evidence="3">ArsR/SmtB family transcription factor</fullName>
    </submittedName>
</protein>
<evidence type="ECO:0000259" key="2">
    <source>
        <dbReference type="SMART" id="SM00418"/>
    </source>
</evidence>
<evidence type="ECO:0000256" key="1">
    <source>
        <dbReference type="SAM" id="MobiDB-lite"/>
    </source>
</evidence>
<dbReference type="EMBL" id="JBHSXM010000001">
    <property type="protein sequence ID" value="MFC6835343.1"/>
    <property type="molecule type" value="Genomic_DNA"/>
</dbReference>
<name>A0ABD5U4U2_9EURY</name>
<dbReference type="InterPro" id="IPR011991">
    <property type="entry name" value="ArsR-like_HTH"/>
</dbReference>
<dbReference type="InterPro" id="IPR036390">
    <property type="entry name" value="WH_DNA-bd_sf"/>
</dbReference>
<dbReference type="SMART" id="SM00418">
    <property type="entry name" value="HTH_ARSR"/>
    <property type="match status" value="1"/>
</dbReference>
<proteinExistence type="predicted"/>
<dbReference type="Gene3D" id="1.10.10.10">
    <property type="entry name" value="Winged helix-like DNA-binding domain superfamily/Winged helix DNA-binding domain"/>
    <property type="match status" value="1"/>
</dbReference>
<dbReference type="RefSeq" id="WP_304447046.1">
    <property type="nucleotide sequence ID" value="NZ_JARRAH010000001.1"/>
</dbReference>
<dbReference type="PANTHER" id="PTHR38600:SF1">
    <property type="entry name" value="TRANSCRIPTIONAL REGULATORY PROTEIN"/>
    <property type="match status" value="1"/>
</dbReference>
<sequence>MEAALWYVLTGTRGGPNRARILWTLRQRPRNANQLAETLDLHYETVRHHLDVLQDNDVVTRGGEGYGAVYLPSERVRQQWDVVESILGEVDIEPERDEQAGTDTGVDTDP</sequence>
<dbReference type="InterPro" id="IPR036388">
    <property type="entry name" value="WH-like_DNA-bd_sf"/>
</dbReference>
<dbReference type="PANTHER" id="PTHR38600">
    <property type="entry name" value="TRANSCRIPTIONAL REGULATORY PROTEIN"/>
    <property type="match status" value="1"/>
</dbReference>